<accession>A0A1H0IZX3</accession>
<evidence type="ECO:0000256" key="1">
    <source>
        <dbReference type="SAM" id="Phobius"/>
    </source>
</evidence>
<evidence type="ECO:0000313" key="2">
    <source>
        <dbReference type="EMBL" id="SHK15681.1"/>
    </source>
</evidence>
<evidence type="ECO:0000313" key="3">
    <source>
        <dbReference type="Proteomes" id="UP000324252"/>
    </source>
</evidence>
<dbReference type="OrthoDB" id="9770040at2"/>
<feature type="transmembrane region" description="Helical" evidence="1">
    <location>
        <begin position="55"/>
        <end position="76"/>
    </location>
</feature>
<dbReference type="Pfam" id="PF05940">
    <property type="entry name" value="NnrS"/>
    <property type="match status" value="1"/>
</dbReference>
<feature type="transmembrane region" description="Helical" evidence="1">
    <location>
        <begin position="179"/>
        <end position="198"/>
    </location>
</feature>
<dbReference type="AlphaFoldDB" id="A0A1H0IZX3"/>
<name>A0A1H0IZX3_9RHOB</name>
<feature type="transmembrane region" description="Helical" evidence="1">
    <location>
        <begin position="360"/>
        <end position="387"/>
    </location>
</feature>
<dbReference type="Proteomes" id="UP000324252">
    <property type="component" value="Unassembled WGS sequence"/>
</dbReference>
<feature type="transmembrane region" description="Helical" evidence="1">
    <location>
        <begin position="242"/>
        <end position="260"/>
    </location>
</feature>
<feature type="transmembrane region" description="Helical" evidence="1">
    <location>
        <begin position="301"/>
        <end position="324"/>
    </location>
</feature>
<feature type="transmembrane region" description="Helical" evidence="1">
    <location>
        <begin position="219"/>
        <end position="236"/>
    </location>
</feature>
<proteinExistence type="predicted"/>
<reference evidence="2 3" key="1">
    <citation type="submission" date="2016-11" db="EMBL/GenBank/DDBJ databases">
        <authorList>
            <person name="Varghese N."/>
            <person name="Submissions S."/>
        </authorList>
    </citation>
    <scope>NUCLEOTIDE SEQUENCE [LARGE SCALE GENOMIC DNA]</scope>
    <source>
        <strain evidence="2 3">DSM 29620</strain>
    </source>
</reference>
<feature type="transmembrane region" description="Helical" evidence="1">
    <location>
        <begin position="88"/>
        <end position="108"/>
    </location>
</feature>
<feature type="transmembrane region" description="Helical" evidence="1">
    <location>
        <begin position="336"/>
        <end position="354"/>
    </location>
</feature>
<dbReference type="EMBL" id="FQZZ01000003">
    <property type="protein sequence ID" value="SHK15681.1"/>
    <property type="molecule type" value="Genomic_DNA"/>
</dbReference>
<feature type="transmembrane region" description="Helical" evidence="1">
    <location>
        <begin position="114"/>
        <end position="133"/>
    </location>
</feature>
<protein>
    <submittedName>
        <fullName evidence="2">Uncharacterized protein involved in response to NO</fullName>
    </submittedName>
</protein>
<feature type="transmembrane region" description="Helical" evidence="1">
    <location>
        <begin position="272"/>
        <end position="295"/>
    </location>
</feature>
<gene>
    <name evidence="2" type="ORF">SAMN05444142_103457</name>
</gene>
<dbReference type="InterPro" id="IPR010266">
    <property type="entry name" value="NnrS"/>
</dbReference>
<keyword evidence="1" id="KW-0812">Transmembrane</keyword>
<feature type="transmembrane region" description="Helical" evidence="1">
    <location>
        <begin position="145"/>
        <end position="167"/>
    </location>
</feature>
<sequence>MTPLHRLFTAGFRVFFLAAGLFAVFTMIVWEGWLAVHALGGMVNDMPFAQAPHLWHAHEMIFGYGAAAVAGFLMTAAPNWTGGPSAPVPFFAGAAALWLAGRMGIWWSASLPDLLVAVLDLAFLPLVAGRLLGMLWKRPKPQQMILLAVIAVFWAGNLSVHLEWAGLTAGGANEGLRTGLLSLAALIAVLGGRVTPAFTRNAMIREGRETGLPRDPRPLAIPAIAAAMLVPLAMLARLPEPVIAVPALLAGAAALGRLAFWRGGWCLRQPILWTLHLSYAMSALGLILMGLAWLGLGSEVAALHVLGIGGVGGMTLSVMSRAALGHSGRALVAPEGVALAYGLVPLAAALRFAGSAWPAFYYPAVLGSGALWLLAFTLFTVSLWPVFWGPRLTAQRGAA</sequence>
<keyword evidence="1" id="KW-0472">Membrane</keyword>
<dbReference type="RefSeq" id="WP_149788694.1">
    <property type="nucleotide sequence ID" value="NZ_FNIO01000005.1"/>
</dbReference>
<keyword evidence="3" id="KW-1185">Reference proteome</keyword>
<keyword evidence="1" id="KW-1133">Transmembrane helix</keyword>
<organism evidence="2 3">
    <name type="scientific">Lutimaribacter pacificus</name>
    <dbReference type="NCBI Taxonomy" id="391948"/>
    <lineage>
        <taxon>Bacteria</taxon>
        <taxon>Pseudomonadati</taxon>
        <taxon>Pseudomonadota</taxon>
        <taxon>Alphaproteobacteria</taxon>
        <taxon>Rhodobacterales</taxon>
        <taxon>Roseobacteraceae</taxon>
        <taxon>Lutimaribacter</taxon>
    </lineage>
</organism>
<feature type="transmembrane region" description="Helical" evidence="1">
    <location>
        <begin position="12"/>
        <end position="35"/>
    </location>
</feature>